<dbReference type="Gene3D" id="3.90.550.10">
    <property type="entry name" value="Spore Coat Polysaccharide Biosynthesis Protein SpsA, Chain A"/>
    <property type="match status" value="2"/>
</dbReference>
<dbReference type="SUPFAM" id="SSF53448">
    <property type="entry name" value="Nucleotide-diphospho-sugar transferases"/>
    <property type="match status" value="2"/>
</dbReference>
<sequence>MSSNNKGFKRKLKILIGSSIRQEADTLKHFLDSLDNLEKNNILVNYYFIDDNEESSSRDLLKDFKSRAKEKIIIQKENAVDSYICNEDTHHWNEKLIWKVAKYKNRIIDYCKKNNYDYLFLIDSDIVLHPKTLNHLISTKKDIISEIFWTKWRQDSSLLPQVWLYDQYSMIEKGREEKLSQRETSHRLNNFIEKLKEPGIYEVGGLGACTLISKKALNKGVNYDEIYNISFWGEDRHFSIRAAVLGFKLYVDTTYPAYHIYRKSDLDGVRDYKEKCLEGEKSDFDYSKEISIKSNISSIVKNFIKNFYSCDYRVVTGFEGYRYLSPHYIEKLSQSQDTIIGYLTSHKTICTADIIDLNINTEKIHKEVVEAEVRFSISSKEANTENQKYFSCSLHLKKYKDSLWLIDFISLRNSENKNILGFSLDNLLKAKERVAKSENNKLTLMMLVRNEENKFLSRVLSHSFKYIDNAVILDDASEDNTVGVCKRILKDKLENIVTNKSSNFKNEIYLRKQLWEMTLKTNPDWILCLDADEVFENNIINYIRDLINQSSFDYYSFRLFDMWDESYYREDTYWMAHKYYRIFLIRYQPNFYYTWNEAPQHCGRFPNNITKLDGCQCNIRLKHYGWSNEALRKEKYRRYMDLDPEGVYGNINQYETILDKNPSLIKWKEI</sequence>
<dbReference type="RefSeq" id="WP_139380397.1">
    <property type="nucleotide sequence ID" value="NZ_FUZT01000011.1"/>
</dbReference>
<feature type="domain" description="Glycosyltransferase 2-like" evidence="1">
    <location>
        <begin position="446"/>
        <end position="558"/>
    </location>
</feature>
<accession>A0A1T5M7X6</accession>
<proteinExistence type="predicted"/>
<keyword evidence="3" id="KW-1185">Reference proteome</keyword>
<dbReference type="CDD" id="cd00761">
    <property type="entry name" value="Glyco_tranf_GTA_type"/>
    <property type="match status" value="1"/>
</dbReference>
<organism evidence="2 3">
    <name type="scientific">Maledivibacter halophilus</name>
    <dbReference type="NCBI Taxonomy" id="36842"/>
    <lineage>
        <taxon>Bacteria</taxon>
        <taxon>Bacillati</taxon>
        <taxon>Bacillota</taxon>
        <taxon>Clostridia</taxon>
        <taxon>Peptostreptococcales</taxon>
        <taxon>Caminicellaceae</taxon>
        <taxon>Maledivibacter</taxon>
    </lineage>
</organism>
<dbReference type="PANTHER" id="PTHR43630">
    <property type="entry name" value="POLY-BETA-1,6-N-ACETYL-D-GLUCOSAMINE SYNTHASE"/>
    <property type="match status" value="1"/>
</dbReference>
<dbReference type="Pfam" id="PF03452">
    <property type="entry name" value="Anp1"/>
    <property type="match status" value="1"/>
</dbReference>
<dbReference type="STRING" id="36842.SAMN02194393_04033"/>
<evidence type="ECO:0000313" key="3">
    <source>
        <dbReference type="Proteomes" id="UP000190285"/>
    </source>
</evidence>
<dbReference type="OrthoDB" id="183314at2"/>
<dbReference type="AlphaFoldDB" id="A0A1T5M7X6"/>
<name>A0A1T5M7X6_9FIRM</name>
<reference evidence="2 3" key="1">
    <citation type="submission" date="2017-02" db="EMBL/GenBank/DDBJ databases">
        <authorList>
            <person name="Peterson S.W."/>
        </authorList>
    </citation>
    <scope>NUCLEOTIDE SEQUENCE [LARGE SCALE GENOMIC DNA]</scope>
    <source>
        <strain evidence="2 3">M1</strain>
    </source>
</reference>
<dbReference type="Proteomes" id="UP000190285">
    <property type="component" value="Unassembled WGS sequence"/>
</dbReference>
<evidence type="ECO:0000259" key="1">
    <source>
        <dbReference type="Pfam" id="PF00535"/>
    </source>
</evidence>
<dbReference type="InterPro" id="IPR029044">
    <property type="entry name" value="Nucleotide-diphossugar_trans"/>
</dbReference>
<keyword evidence="2" id="KW-0808">Transferase</keyword>
<dbReference type="PANTHER" id="PTHR43630:SF2">
    <property type="entry name" value="GLYCOSYLTRANSFERASE"/>
    <property type="match status" value="1"/>
</dbReference>
<dbReference type="Pfam" id="PF00535">
    <property type="entry name" value="Glycos_transf_2"/>
    <property type="match status" value="1"/>
</dbReference>
<dbReference type="EMBL" id="FUZT01000011">
    <property type="protein sequence ID" value="SKC84203.1"/>
    <property type="molecule type" value="Genomic_DNA"/>
</dbReference>
<evidence type="ECO:0000313" key="2">
    <source>
        <dbReference type="EMBL" id="SKC84203.1"/>
    </source>
</evidence>
<protein>
    <submittedName>
        <fullName evidence="2">Predicted glycosyltransferases</fullName>
    </submittedName>
</protein>
<dbReference type="InterPro" id="IPR001173">
    <property type="entry name" value="Glyco_trans_2-like"/>
</dbReference>
<dbReference type="GO" id="GO:0016740">
    <property type="term" value="F:transferase activity"/>
    <property type="evidence" value="ECO:0007669"/>
    <property type="project" value="UniProtKB-KW"/>
</dbReference>
<gene>
    <name evidence="2" type="ORF">SAMN02194393_04033</name>
</gene>